<name>A0A9P7UNW4_9AGAR</name>
<evidence type="ECO:0000256" key="1">
    <source>
        <dbReference type="SAM" id="MobiDB-lite"/>
    </source>
</evidence>
<evidence type="ECO:0000256" key="3">
    <source>
        <dbReference type="SAM" id="SignalP"/>
    </source>
</evidence>
<feature type="compositionally biased region" description="Low complexity" evidence="1">
    <location>
        <begin position="335"/>
        <end position="398"/>
    </location>
</feature>
<dbReference type="PANTHER" id="PTHR35778">
    <property type="entry name" value="SIGNALING MUCIN HKR1-RELATED"/>
    <property type="match status" value="1"/>
</dbReference>
<evidence type="ECO:0000256" key="2">
    <source>
        <dbReference type="SAM" id="Phobius"/>
    </source>
</evidence>
<feature type="region of interest" description="Disordered" evidence="1">
    <location>
        <begin position="326"/>
        <end position="398"/>
    </location>
</feature>
<dbReference type="Proteomes" id="UP001049176">
    <property type="component" value="Chromosome 8"/>
</dbReference>
<keyword evidence="2" id="KW-0812">Transmembrane</keyword>
<feature type="signal peptide" evidence="3">
    <location>
        <begin position="1"/>
        <end position="28"/>
    </location>
</feature>
<feature type="compositionally biased region" description="Polar residues" evidence="1">
    <location>
        <begin position="448"/>
        <end position="462"/>
    </location>
</feature>
<dbReference type="EMBL" id="CM032188">
    <property type="protein sequence ID" value="KAG7088653.1"/>
    <property type="molecule type" value="Genomic_DNA"/>
</dbReference>
<feature type="compositionally biased region" description="Low complexity" evidence="1">
    <location>
        <begin position="299"/>
        <end position="309"/>
    </location>
</feature>
<feature type="region of interest" description="Disordered" evidence="1">
    <location>
        <begin position="84"/>
        <end position="311"/>
    </location>
</feature>
<dbReference type="GO" id="GO:0030427">
    <property type="term" value="C:site of polarized growth"/>
    <property type="evidence" value="ECO:0007669"/>
    <property type="project" value="TreeGrafter"/>
</dbReference>
<keyword evidence="2" id="KW-1133">Transmembrane helix</keyword>
<dbReference type="InterPro" id="IPR039295">
    <property type="entry name" value="MSB2"/>
</dbReference>
<feature type="region of interest" description="Disordered" evidence="1">
    <location>
        <begin position="684"/>
        <end position="709"/>
    </location>
</feature>
<dbReference type="KEGG" id="more:E1B28_012625"/>
<organism evidence="4 5">
    <name type="scientific">Marasmius oreades</name>
    <name type="common">fairy-ring Marasmius</name>
    <dbReference type="NCBI Taxonomy" id="181124"/>
    <lineage>
        <taxon>Eukaryota</taxon>
        <taxon>Fungi</taxon>
        <taxon>Dikarya</taxon>
        <taxon>Basidiomycota</taxon>
        <taxon>Agaricomycotina</taxon>
        <taxon>Agaricomycetes</taxon>
        <taxon>Agaricomycetidae</taxon>
        <taxon>Agaricales</taxon>
        <taxon>Marasmiineae</taxon>
        <taxon>Marasmiaceae</taxon>
        <taxon>Marasmius</taxon>
    </lineage>
</organism>
<dbReference type="GO" id="GO:0006972">
    <property type="term" value="P:hyperosmotic response"/>
    <property type="evidence" value="ECO:0007669"/>
    <property type="project" value="TreeGrafter"/>
</dbReference>
<keyword evidence="2" id="KW-0472">Membrane</keyword>
<dbReference type="GeneID" id="66081700"/>
<proteinExistence type="predicted"/>
<feature type="compositionally biased region" description="Low complexity" evidence="1">
    <location>
        <begin position="638"/>
        <end position="648"/>
    </location>
</feature>
<feature type="compositionally biased region" description="Low complexity" evidence="1">
    <location>
        <begin position="197"/>
        <end position="260"/>
    </location>
</feature>
<dbReference type="PANTHER" id="PTHR35778:SF1">
    <property type="entry name" value="SIGNALING MUCIN HKR1-RELATED"/>
    <property type="match status" value="1"/>
</dbReference>
<evidence type="ECO:0000313" key="4">
    <source>
        <dbReference type="EMBL" id="KAG7088653.1"/>
    </source>
</evidence>
<keyword evidence="5" id="KW-1185">Reference proteome</keyword>
<feature type="region of interest" description="Disordered" evidence="1">
    <location>
        <begin position="623"/>
        <end position="650"/>
    </location>
</feature>
<sequence length="772" mass="79385">MLKKSQKSLLSSSIYSLVLVLFVVTASAARSSNENSHARRSLDRKRQPGLAGFVDGNLVQRDDGSLIDELGSLLGIDTTSLLGPTSIVPSSTSSSVTSSARSDSTSSSSSSSISSSSSASSSVTSSSSPSSTSSGDILDTLTSIILGNPPSTSDTSSSTTASDTIGTTTGTDTNPGTPTQTDVTTSTTPVTTPPPTESATSTTSSDGGILSSILSGLSSVVDPPTTVETTTESTSPTSEPTTSDSTITDPPSSSATPTSSDGGILSTLITDLSSVLDPPSSSATPTSSDGGILSSILDPTSSSATPTSSDGGILSTVITDISSVLNPPTSSSAFSSTITNPPSSSISDSASSSLPITDPPASSSSSGSSSSFSDSSIPSGSSGPSSNSSAPSSTVSPSISFPSGNVSISATTTSSSVNTSSTTSQPPISVESDLSFVLTQSQLAFSSVPTTTRTQSLSDPDQATTTLSSTTPAASATFTEAPLPPDLPSRIYPSDPVASGTNVTGYTTFVMLFDQLLSWPFVVDDPYSSSQIFALMPAIINTALGLTEGRQQQTSYLQAYKRMDYHGPQDASSLGTQYWGKLPTEEIANLAAMVQAPKSPFYNAVNNQVARQLAEHVDKGFSVVAQPNSNGGDGGKTSEGSESGNTSSDRTRQDAIIGVVSALGGIAILVLAFLVYRWYQRRKEQQHRRLSDPPGSRPMGRDFDQDSVGGQRRRSFYFAEDSLRGFQDAQQSDQVDAFGYHASQSAPGMSQRRNIVPGAISQPILRESSMNW</sequence>
<dbReference type="GO" id="GO:0001402">
    <property type="term" value="P:signal transduction involved in filamentous growth"/>
    <property type="evidence" value="ECO:0007669"/>
    <property type="project" value="TreeGrafter"/>
</dbReference>
<reference evidence="4" key="1">
    <citation type="journal article" date="2021" name="Genome Biol. Evol.">
        <title>The assembled and annotated genome of the fairy-ring fungus Marasmius oreades.</title>
        <authorList>
            <person name="Hiltunen M."/>
            <person name="Ament-Velasquez S.L."/>
            <person name="Johannesson H."/>
        </authorList>
    </citation>
    <scope>NUCLEOTIDE SEQUENCE</scope>
    <source>
        <strain evidence="4">03SP1</strain>
    </source>
</reference>
<dbReference type="OrthoDB" id="3366093at2759"/>
<feature type="region of interest" description="Disordered" evidence="1">
    <location>
        <begin position="448"/>
        <end position="493"/>
    </location>
</feature>
<dbReference type="GO" id="GO:0005034">
    <property type="term" value="F:osmosensor activity"/>
    <property type="evidence" value="ECO:0007669"/>
    <property type="project" value="InterPro"/>
</dbReference>
<dbReference type="GO" id="GO:0009986">
    <property type="term" value="C:cell surface"/>
    <property type="evidence" value="ECO:0007669"/>
    <property type="project" value="TreeGrafter"/>
</dbReference>
<dbReference type="GO" id="GO:0007232">
    <property type="term" value="P:osmosensory signaling pathway via Sho1 osmosensor"/>
    <property type="evidence" value="ECO:0007669"/>
    <property type="project" value="InterPro"/>
</dbReference>
<feature type="compositionally biased region" description="Low complexity" evidence="1">
    <location>
        <begin position="85"/>
        <end position="134"/>
    </location>
</feature>
<dbReference type="GO" id="GO:0005886">
    <property type="term" value="C:plasma membrane"/>
    <property type="evidence" value="ECO:0007669"/>
    <property type="project" value="InterPro"/>
</dbReference>
<keyword evidence="3" id="KW-0732">Signal</keyword>
<feature type="compositionally biased region" description="Low complexity" evidence="1">
    <location>
        <begin position="271"/>
        <end position="288"/>
    </location>
</feature>
<dbReference type="GO" id="GO:0031505">
    <property type="term" value="P:fungal-type cell wall organization"/>
    <property type="evidence" value="ECO:0007669"/>
    <property type="project" value="TreeGrafter"/>
</dbReference>
<gene>
    <name evidence="4" type="ORF">E1B28_012625</name>
</gene>
<protein>
    <submittedName>
        <fullName evidence="4">Uncharacterized protein</fullName>
    </submittedName>
</protein>
<evidence type="ECO:0000313" key="5">
    <source>
        <dbReference type="Proteomes" id="UP001049176"/>
    </source>
</evidence>
<feature type="compositionally biased region" description="Low complexity" evidence="1">
    <location>
        <begin position="463"/>
        <end position="481"/>
    </location>
</feature>
<dbReference type="AlphaFoldDB" id="A0A9P7UNW4"/>
<comment type="caution">
    <text evidence="4">The sequence shown here is derived from an EMBL/GenBank/DDBJ whole genome shotgun (WGS) entry which is preliminary data.</text>
</comment>
<dbReference type="GO" id="GO:0030010">
    <property type="term" value="P:establishment of cell polarity"/>
    <property type="evidence" value="ECO:0007669"/>
    <property type="project" value="TreeGrafter"/>
</dbReference>
<dbReference type="GO" id="GO:0005576">
    <property type="term" value="C:extracellular region"/>
    <property type="evidence" value="ECO:0007669"/>
    <property type="project" value="TreeGrafter"/>
</dbReference>
<feature type="chain" id="PRO_5040486556" evidence="3">
    <location>
        <begin position="29"/>
        <end position="772"/>
    </location>
</feature>
<feature type="transmembrane region" description="Helical" evidence="2">
    <location>
        <begin position="655"/>
        <end position="679"/>
    </location>
</feature>
<feature type="compositionally biased region" description="Low complexity" evidence="1">
    <location>
        <begin position="147"/>
        <end position="190"/>
    </location>
</feature>
<accession>A0A9P7UNW4</accession>
<dbReference type="RefSeq" id="XP_043005124.1">
    <property type="nucleotide sequence ID" value="XM_043157756.1"/>
</dbReference>